<comment type="caution">
    <text evidence="2">The sequence shown here is derived from an EMBL/GenBank/DDBJ whole genome shotgun (WGS) entry which is preliminary data.</text>
</comment>
<evidence type="ECO:0000259" key="1">
    <source>
        <dbReference type="Pfam" id="PF03537"/>
    </source>
</evidence>
<feature type="domain" description="Glycoside-hydrolase family GH114 TIM-barrel" evidence="1">
    <location>
        <begin position="43"/>
        <end position="265"/>
    </location>
</feature>
<keyword evidence="3" id="KW-1185">Reference proteome</keyword>
<dbReference type="PANTHER" id="PTHR35273">
    <property type="entry name" value="ALPHA-1,4 POLYGALACTOSAMINIDASE, PUTATIVE (AFU_ORTHOLOGUE AFUA_3G07890)-RELATED"/>
    <property type="match status" value="1"/>
</dbReference>
<dbReference type="Proteomes" id="UP000646749">
    <property type="component" value="Unassembled WGS sequence"/>
</dbReference>
<sequence>MPGVRRAAGLLLAVALLLPGQGCRLLPDRSAPVPPWPGGSMPSWQWQVTGQLDPTVDAQVYVLDGFRTSLETARRLRADGRRLVCHVEVGIHQNSRPDATRFPAAVRGAPARVPGQSAGPASGRWLDIRQWSILEPVLADRFRLCRGKGFVAVLPVGMDGYAHRSGFPLTFDDQLTFNRRVADLVRQARLSPGLSNDIDQVLALEPYFDFAVNEECVRRTECARLVPFTQAGKPVFHVEYQGSTAEFCATTVGYGLTSIRKDRDLGVRRDTCPA</sequence>
<accession>A0ABQ4DVP2</accession>
<dbReference type="EMBL" id="BONW01000004">
    <property type="protein sequence ID" value="GIG86513.1"/>
    <property type="molecule type" value="Genomic_DNA"/>
</dbReference>
<evidence type="ECO:0000313" key="3">
    <source>
        <dbReference type="Proteomes" id="UP000646749"/>
    </source>
</evidence>
<dbReference type="Gene3D" id="3.20.20.70">
    <property type="entry name" value="Aldolase class I"/>
    <property type="match status" value="1"/>
</dbReference>
<proteinExistence type="predicted"/>
<dbReference type="InterPro" id="IPR017853">
    <property type="entry name" value="GH"/>
</dbReference>
<reference evidence="2 3" key="1">
    <citation type="submission" date="2021-01" db="EMBL/GenBank/DDBJ databases">
        <title>Whole genome shotgun sequence of Plantactinospora endophytica NBRC 110450.</title>
        <authorList>
            <person name="Komaki H."/>
            <person name="Tamura T."/>
        </authorList>
    </citation>
    <scope>NUCLEOTIDE SEQUENCE [LARGE SCALE GENOMIC DNA]</scope>
    <source>
        <strain evidence="2 3">NBRC 110450</strain>
    </source>
</reference>
<dbReference type="InterPro" id="IPR004352">
    <property type="entry name" value="GH114_TIM-barrel"/>
</dbReference>
<dbReference type="Pfam" id="PF03537">
    <property type="entry name" value="Glyco_hydro_114"/>
    <property type="match status" value="1"/>
</dbReference>
<dbReference type="RefSeq" id="WP_239140181.1">
    <property type="nucleotide sequence ID" value="NZ_BONW01000004.1"/>
</dbReference>
<dbReference type="InterPro" id="IPR013785">
    <property type="entry name" value="Aldolase_TIM"/>
</dbReference>
<protein>
    <submittedName>
        <fullName evidence="2">Endo alpha-1,4 polygalactosaminidase</fullName>
    </submittedName>
</protein>
<dbReference type="SUPFAM" id="SSF51445">
    <property type="entry name" value="(Trans)glycosidases"/>
    <property type="match status" value="1"/>
</dbReference>
<gene>
    <name evidence="2" type="ORF">Pen02_14490</name>
</gene>
<dbReference type="PANTHER" id="PTHR35273:SF2">
    <property type="entry name" value="ALPHA-GALACTOSIDASE"/>
    <property type="match status" value="1"/>
</dbReference>
<evidence type="ECO:0000313" key="2">
    <source>
        <dbReference type="EMBL" id="GIG86513.1"/>
    </source>
</evidence>
<name>A0ABQ4DVP2_9ACTN</name>
<organism evidence="2 3">
    <name type="scientific">Plantactinospora endophytica</name>
    <dbReference type="NCBI Taxonomy" id="673535"/>
    <lineage>
        <taxon>Bacteria</taxon>
        <taxon>Bacillati</taxon>
        <taxon>Actinomycetota</taxon>
        <taxon>Actinomycetes</taxon>
        <taxon>Micromonosporales</taxon>
        <taxon>Micromonosporaceae</taxon>
        <taxon>Plantactinospora</taxon>
    </lineage>
</organism>